<feature type="region of interest" description="Disordered" evidence="1">
    <location>
        <begin position="1"/>
        <end position="43"/>
    </location>
</feature>
<comment type="caution">
    <text evidence="2">The sequence shown here is derived from an EMBL/GenBank/DDBJ whole genome shotgun (WGS) entry which is preliminary data.</text>
</comment>
<gene>
    <name evidence="2" type="ORF">BMF94_2889</name>
</gene>
<dbReference type="OrthoDB" id="4153866at2759"/>
<dbReference type="AlphaFoldDB" id="A0A2S5BBD1"/>
<evidence type="ECO:0000256" key="1">
    <source>
        <dbReference type="SAM" id="MobiDB-lite"/>
    </source>
</evidence>
<evidence type="ECO:0000313" key="2">
    <source>
        <dbReference type="EMBL" id="POY74077.1"/>
    </source>
</evidence>
<proteinExistence type="predicted"/>
<feature type="compositionally biased region" description="Low complexity" evidence="1">
    <location>
        <begin position="98"/>
        <end position="110"/>
    </location>
</feature>
<keyword evidence="3" id="KW-1185">Reference proteome</keyword>
<dbReference type="EMBL" id="PJQD01000029">
    <property type="protein sequence ID" value="POY74077.1"/>
    <property type="molecule type" value="Genomic_DNA"/>
</dbReference>
<feature type="region of interest" description="Disordered" evidence="1">
    <location>
        <begin position="56"/>
        <end position="165"/>
    </location>
</feature>
<dbReference type="STRING" id="741276.A0A2S5BBD1"/>
<organism evidence="2 3">
    <name type="scientific">Rhodotorula taiwanensis</name>
    <dbReference type="NCBI Taxonomy" id="741276"/>
    <lineage>
        <taxon>Eukaryota</taxon>
        <taxon>Fungi</taxon>
        <taxon>Dikarya</taxon>
        <taxon>Basidiomycota</taxon>
        <taxon>Pucciniomycotina</taxon>
        <taxon>Microbotryomycetes</taxon>
        <taxon>Sporidiobolales</taxon>
        <taxon>Sporidiobolaceae</taxon>
        <taxon>Rhodotorula</taxon>
    </lineage>
</organism>
<protein>
    <submittedName>
        <fullName evidence="2">Uncharacterized protein</fullName>
    </submittedName>
</protein>
<dbReference type="Proteomes" id="UP000237144">
    <property type="component" value="Unassembled WGS sequence"/>
</dbReference>
<name>A0A2S5BBD1_9BASI</name>
<reference evidence="2 3" key="1">
    <citation type="journal article" date="2018" name="Front. Microbiol.">
        <title>Prospects for Fungal Bioremediation of Acidic Radioactive Waste Sites: Characterization and Genome Sequence of Rhodotorula taiwanensis MD1149.</title>
        <authorList>
            <person name="Tkavc R."/>
            <person name="Matrosova V.Y."/>
            <person name="Grichenko O.E."/>
            <person name="Gostincar C."/>
            <person name="Volpe R.P."/>
            <person name="Klimenkova P."/>
            <person name="Gaidamakova E.K."/>
            <person name="Zhou C.E."/>
            <person name="Stewart B.J."/>
            <person name="Lyman M.G."/>
            <person name="Malfatti S.A."/>
            <person name="Rubinfeld B."/>
            <person name="Courtot M."/>
            <person name="Singh J."/>
            <person name="Dalgard C.L."/>
            <person name="Hamilton T."/>
            <person name="Frey K.G."/>
            <person name="Gunde-Cimerman N."/>
            <person name="Dugan L."/>
            <person name="Daly M.J."/>
        </authorList>
    </citation>
    <scope>NUCLEOTIDE SEQUENCE [LARGE SCALE GENOMIC DNA]</scope>
    <source>
        <strain evidence="2 3">MD1149</strain>
    </source>
</reference>
<sequence length="467" mass="50070">MATLRLRPASPNKEPWQPYMSPVSPTTSDAAGRFESSSTSLSDRCRKLAFRLGGSAVHDDEHFCEQPATPKEESSPKARRLSLPDGRSSPPRGFQNGSSYLAPSSPLSPRSHPPTSPDSTHILNEILEEGEGANEATPKAEAGPRGTYTPAPPSLGFSALGEGSSPVQWGAEVNQTSALGLTYEAGPPASGYSSSLAGTQSEFSEEEADSDAAAVIDERVAEIQNQLQDGATWQAVDIWLVDGDLLVGKSQQALTPSRTFSTTWVEPLLKIFSASVVQVGTAHRRRSSVFSHVKPSTPFQLVIRLRTPASMTFPYVVDALQPLQDASLLTRYCPNARASTPGLVTVVSSEADGAEMVPLEDLHAVQGERFVYRDVSLAALERAGEEQGKPLALDPQVTPVAAGELLPTTGWDGQSPLSSEQRARIERQVAQAHAAGLKVRYEALPQFPVHIRENVRTTLQGLGVDYL</sequence>
<feature type="compositionally biased region" description="Polar residues" evidence="1">
    <location>
        <begin position="23"/>
        <end position="42"/>
    </location>
</feature>
<evidence type="ECO:0000313" key="3">
    <source>
        <dbReference type="Proteomes" id="UP000237144"/>
    </source>
</evidence>
<accession>A0A2S5BBD1</accession>
<feature type="compositionally biased region" description="Basic and acidic residues" evidence="1">
    <location>
        <begin position="57"/>
        <end position="76"/>
    </location>
</feature>